<dbReference type="Pfam" id="PF03466">
    <property type="entry name" value="LysR_substrate"/>
    <property type="match status" value="1"/>
</dbReference>
<dbReference type="InterPro" id="IPR005119">
    <property type="entry name" value="LysR_subst-bd"/>
</dbReference>
<comment type="caution">
    <text evidence="6">The sequence shown here is derived from an EMBL/GenBank/DDBJ whole genome shotgun (WGS) entry which is preliminary data.</text>
</comment>
<dbReference type="InterPro" id="IPR036390">
    <property type="entry name" value="WH_DNA-bd_sf"/>
</dbReference>
<gene>
    <name evidence="6" type="ORF">ACFSB2_24255</name>
</gene>
<keyword evidence="2" id="KW-0805">Transcription regulation</keyword>
<dbReference type="PANTHER" id="PTHR30126:SF64">
    <property type="entry name" value="HTH-TYPE TRANSCRIPTIONAL REGULATOR CITR"/>
    <property type="match status" value="1"/>
</dbReference>
<evidence type="ECO:0000256" key="4">
    <source>
        <dbReference type="ARBA" id="ARBA00023163"/>
    </source>
</evidence>
<dbReference type="EMBL" id="JBHUCX010000099">
    <property type="protein sequence ID" value="MFD1677780.1"/>
    <property type="molecule type" value="Genomic_DNA"/>
</dbReference>
<accession>A0ABW4JQL9</accession>
<evidence type="ECO:0000256" key="2">
    <source>
        <dbReference type="ARBA" id="ARBA00023015"/>
    </source>
</evidence>
<protein>
    <submittedName>
        <fullName evidence="6">LysR family transcriptional regulator</fullName>
    </submittedName>
</protein>
<sequence>MEIAWLRTFLVAAEEGNYHRAAERLHIAQPTVSLHIRKLEEAWGVKLFDRVGRHIELSKAGKRARQHAKRVYEAYVAGQEDLARWQQSYTETLTVAASPIVAMTYLARWMDIMQQAYPHLQIALLVADSAEVCSLVETGEADIGFSREEPISRRLRSEVLYEDPIRLVAPAGMFDHDGPAQHIDEVILRYPIITHNHPVFWDDFVVQLRMLYPTLRTMRVSRAHVSLHFVEQGLAASFLPASMIRQSLILGRIVEVDVPSLSLPVGHTYVVTRERQGTTATFVACVEQYMTGRR</sequence>
<keyword evidence="4" id="KW-0804">Transcription</keyword>
<dbReference type="CDD" id="cd05466">
    <property type="entry name" value="PBP2_LTTR_substrate"/>
    <property type="match status" value="1"/>
</dbReference>
<evidence type="ECO:0000259" key="5">
    <source>
        <dbReference type="PROSITE" id="PS50931"/>
    </source>
</evidence>
<dbReference type="SUPFAM" id="SSF53850">
    <property type="entry name" value="Periplasmic binding protein-like II"/>
    <property type="match status" value="1"/>
</dbReference>
<evidence type="ECO:0000256" key="1">
    <source>
        <dbReference type="ARBA" id="ARBA00009437"/>
    </source>
</evidence>
<dbReference type="Gene3D" id="3.40.190.10">
    <property type="entry name" value="Periplasmic binding protein-like II"/>
    <property type="match status" value="2"/>
</dbReference>
<evidence type="ECO:0000313" key="6">
    <source>
        <dbReference type="EMBL" id="MFD1677780.1"/>
    </source>
</evidence>
<dbReference type="Proteomes" id="UP001597079">
    <property type="component" value="Unassembled WGS sequence"/>
</dbReference>
<dbReference type="InterPro" id="IPR036388">
    <property type="entry name" value="WH-like_DNA-bd_sf"/>
</dbReference>
<proteinExistence type="inferred from homology"/>
<dbReference type="Gene3D" id="1.10.10.10">
    <property type="entry name" value="Winged helix-like DNA-binding domain superfamily/Winged helix DNA-binding domain"/>
    <property type="match status" value="1"/>
</dbReference>
<dbReference type="RefSeq" id="WP_377945694.1">
    <property type="nucleotide sequence ID" value="NZ_JBHUCX010000099.1"/>
</dbReference>
<dbReference type="PANTHER" id="PTHR30126">
    <property type="entry name" value="HTH-TYPE TRANSCRIPTIONAL REGULATOR"/>
    <property type="match status" value="1"/>
</dbReference>
<dbReference type="InterPro" id="IPR000847">
    <property type="entry name" value="LysR_HTH_N"/>
</dbReference>
<reference evidence="7" key="1">
    <citation type="journal article" date="2019" name="Int. J. Syst. Evol. Microbiol.">
        <title>The Global Catalogue of Microorganisms (GCM) 10K type strain sequencing project: providing services to taxonomists for standard genome sequencing and annotation.</title>
        <authorList>
            <consortium name="The Broad Institute Genomics Platform"/>
            <consortium name="The Broad Institute Genome Sequencing Center for Infectious Disease"/>
            <person name="Wu L."/>
            <person name="Ma J."/>
        </authorList>
    </citation>
    <scope>NUCLEOTIDE SEQUENCE [LARGE SCALE GENOMIC DNA]</scope>
    <source>
        <strain evidence="7">CGMCC 1.12286</strain>
    </source>
</reference>
<keyword evidence="3" id="KW-0238">DNA-binding</keyword>
<feature type="domain" description="HTH lysR-type" evidence="5">
    <location>
        <begin position="1"/>
        <end position="58"/>
    </location>
</feature>
<name>A0ABW4JQL9_9BACL</name>
<organism evidence="6 7">
    <name type="scientific">Alicyclobacillus fodiniaquatilis</name>
    <dbReference type="NCBI Taxonomy" id="1661150"/>
    <lineage>
        <taxon>Bacteria</taxon>
        <taxon>Bacillati</taxon>
        <taxon>Bacillota</taxon>
        <taxon>Bacilli</taxon>
        <taxon>Bacillales</taxon>
        <taxon>Alicyclobacillaceae</taxon>
        <taxon>Alicyclobacillus</taxon>
    </lineage>
</organism>
<dbReference type="Pfam" id="PF00126">
    <property type="entry name" value="HTH_1"/>
    <property type="match status" value="1"/>
</dbReference>
<dbReference type="SUPFAM" id="SSF46785">
    <property type="entry name" value="Winged helix' DNA-binding domain"/>
    <property type="match status" value="1"/>
</dbReference>
<evidence type="ECO:0000313" key="7">
    <source>
        <dbReference type="Proteomes" id="UP001597079"/>
    </source>
</evidence>
<dbReference type="PROSITE" id="PS50931">
    <property type="entry name" value="HTH_LYSR"/>
    <property type="match status" value="1"/>
</dbReference>
<dbReference type="PRINTS" id="PR00039">
    <property type="entry name" value="HTHLYSR"/>
</dbReference>
<keyword evidence="7" id="KW-1185">Reference proteome</keyword>
<evidence type="ECO:0000256" key="3">
    <source>
        <dbReference type="ARBA" id="ARBA00023125"/>
    </source>
</evidence>
<comment type="similarity">
    <text evidence="1">Belongs to the LysR transcriptional regulatory family.</text>
</comment>